<organism evidence="3 4">
    <name type="scientific">Meloidogyne hapla</name>
    <name type="common">Root-knot nematode worm</name>
    <dbReference type="NCBI Taxonomy" id="6305"/>
    <lineage>
        <taxon>Eukaryota</taxon>
        <taxon>Metazoa</taxon>
        <taxon>Ecdysozoa</taxon>
        <taxon>Nematoda</taxon>
        <taxon>Chromadorea</taxon>
        <taxon>Rhabditida</taxon>
        <taxon>Tylenchina</taxon>
        <taxon>Tylenchomorpha</taxon>
        <taxon>Tylenchoidea</taxon>
        <taxon>Meloidogynidae</taxon>
        <taxon>Meloidogyninae</taxon>
        <taxon>Meloidogyne</taxon>
    </lineage>
</organism>
<evidence type="ECO:0000256" key="2">
    <source>
        <dbReference type="SAM" id="SignalP"/>
    </source>
</evidence>
<feature type="chain" id="PRO_5009315249" evidence="2">
    <location>
        <begin position="22"/>
        <end position="252"/>
    </location>
</feature>
<keyword evidence="3" id="KW-1185">Reference proteome</keyword>
<feature type="compositionally biased region" description="Polar residues" evidence="1">
    <location>
        <begin position="127"/>
        <end position="136"/>
    </location>
</feature>
<proteinExistence type="predicted"/>
<dbReference type="Proteomes" id="UP000095281">
    <property type="component" value="Unplaced"/>
</dbReference>
<evidence type="ECO:0000313" key="3">
    <source>
        <dbReference type="Proteomes" id="UP000095281"/>
    </source>
</evidence>
<evidence type="ECO:0000313" key="4">
    <source>
        <dbReference type="WBParaSite" id="MhA1_Contig1055.frz3.gene2"/>
    </source>
</evidence>
<feature type="compositionally biased region" description="Basic and acidic residues" evidence="1">
    <location>
        <begin position="216"/>
        <end position="225"/>
    </location>
</feature>
<sequence>MFTKQFVVLLVCLVNFECVYNAKIAQTNKDIGQRQQKMETFFNHQKDNSNDYRSTFVIYLISRFFLRIRKRQEKELALLDKVIGSSSEEDKKKKYEEEGKKRREEEERKKREVEMMERIKRKKKGPTSLQMDSSSTLEEKEDNTAIEMKDEEMEKRKFLKEWEIRAKESLEKSVKINEDDSMKTMRDEESQMSLVGSVFSDSSLASTTQSFSSTIKGKEETKEEITNQSITVDERSYSSRTESNSSDAFSKK</sequence>
<feature type="compositionally biased region" description="Basic and acidic residues" evidence="1">
    <location>
        <begin position="89"/>
        <end position="118"/>
    </location>
</feature>
<dbReference type="AlphaFoldDB" id="A0A1I8AYI5"/>
<feature type="region of interest" description="Disordered" evidence="1">
    <location>
        <begin position="200"/>
        <end position="252"/>
    </location>
</feature>
<reference evidence="4" key="1">
    <citation type="submission" date="2016-11" db="UniProtKB">
        <authorList>
            <consortium name="WormBaseParasite"/>
        </authorList>
    </citation>
    <scope>IDENTIFICATION</scope>
</reference>
<accession>A0A1I8AYI5</accession>
<evidence type="ECO:0000256" key="1">
    <source>
        <dbReference type="SAM" id="MobiDB-lite"/>
    </source>
</evidence>
<dbReference type="WBParaSite" id="MhA1_Contig1055.frz3.gene2">
    <property type="protein sequence ID" value="MhA1_Contig1055.frz3.gene2"/>
    <property type="gene ID" value="MhA1_Contig1055.frz3.gene2"/>
</dbReference>
<protein>
    <submittedName>
        <fullName evidence="4">Uncharacterized protein</fullName>
    </submittedName>
</protein>
<name>A0A1I8AYI5_MELHA</name>
<feature type="region of interest" description="Disordered" evidence="1">
    <location>
        <begin position="89"/>
        <end position="152"/>
    </location>
</feature>
<feature type="compositionally biased region" description="Low complexity" evidence="1">
    <location>
        <begin position="200"/>
        <end position="215"/>
    </location>
</feature>
<keyword evidence="2" id="KW-0732">Signal</keyword>
<feature type="signal peptide" evidence="2">
    <location>
        <begin position="1"/>
        <end position="21"/>
    </location>
</feature>